<keyword evidence="1" id="KW-0802">TPR repeat</keyword>
<dbReference type="Pfam" id="PF13181">
    <property type="entry name" value="TPR_8"/>
    <property type="match status" value="2"/>
</dbReference>
<evidence type="ECO:0000256" key="2">
    <source>
        <dbReference type="SAM" id="MobiDB-lite"/>
    </source>
</evidence>
<reference evidence="3 4" key="1">
    <citation type="journal article" date="2018" name="Gigascience">
        <title>Genomes of trombidid mites reveal novel predicted allergens and laterally-transferred genes associated with secondary metabolism.</title>
        <authorList>
            <person name="Dong X."/>
            <person name="Chaisiri K."/>
            <person name="Xia D."/>
            <person name="Armstrong S.D."/>
            <person name="Fang Y."/>
            <person name="Donnelly M.J."/>
            <person name="Kadowaki T."/>
            <person name="McGarry J.W."/>
            <person name="Darby A.C."/>
            <person name="Makepeace B.L."/>
        </authorList>
    </citation>
    <scope>NUCLEOTIDE SEQUENCE [LARGE SCALE GENOMIC DNA]</scope>
    <source>
        <strain evidence="3">UoL-UT</strain>
    </source>
</reference>
<dbReference type="GO" id="GO:0036064">
    <property type="term" value="C:ciliary basal body"/>
    <property type="evidence" value="ECO:0007669"/>
    <property type="project" value="TreeGrafter"/>
</dbReference>
<keyword evidence="3" id="KW-0282">Flagellum</keyword>
<dbReference type="GO" id="GO:0097730">
    <property type="term" value="C:non-motile cilium"/>
    <property type="evidence" value="ECO:0007669"/>
    <property type="project" value="TreeGrafter"/>
</dbReference>
<keyword evidence="3" id="KW-0966">Cell projection</keyword>
<dbReference type="Pfam" id="PF13174">
    <property type="entry name" value="TPR_6"/>
    <property type="match status" value="1"/>
</dbReference>
<dbReference type="GO" id="GO:0005814">
    <property type="term" value="C:centriole"/>
    <property type="evidence" value="ECO:0007669"/>
    <property type="project" value="TreeGrafter"/>
</dbReference>
<dbReference type="STRING" id="299467.A0A443STR2"/>
<evidence type="ECO:0000313" key="3">
    <source>
        <dbReference type="EMBL" id="RWS30890.1"/>
    </source>
</evidence>
<dbReference type="GO" id="GO:1905515">
    <property type="term" value="P:non-motile cilium assembly"/>
    <property type="evidence" value="ECO:0007669"/>
    <property type="project" value="TreeGrafter"/>
</dbReference>
<feature type="repeat" description="TPR" evidence="1">
    <location>
        <begin position="236"/>
        <end position="269"/>
    </location>
</feature>
<evidence type="ECO:0000313" key="4">
    <source>
        <dbReference type="Proteomes" id="UP000288716"/>
    </source>
</evidence>
<organism evidence="3 4">
    <name type="scientific">Leptotrombidium deliense</name>
    <dbReference type="NCBI Taxonomy" id="299467"/>
    <lineage>
        <taxon>Eukaryota</taxon>
        <taxon>Metazoa</taxon>
        <taxon>Ecdysozoa</taxon>
        <taxon>Arthropoda</taxon>
        <taxon>Chelicerata</taxon>
        <taxon>Arachnida</taxon>
        <taxon>Acari</taxon>
        <taxon>Acariformes</taxon>
        <taxon>Trombidiformes</taxon>
        <taxon>Prostigmata</taxon>
        <taxon>Anystina</taxon>
        <taxon>Parasitengona</taxon>
        <taxon>Trombiculoidea</taxon>
        <taxon>Trombiculidae</taxon>
        <taxon>Leptotrombidium</taxon>
    </lineage>
</organism>
<proteinExistence type="predicted"/>
<feature type="repeat" description="TPR" evidence="1">
    <location>
        <begin position="557"/>
        <end position="590"/>
    </location>
</feature>
<dbReference type="SMART" id="SM00028">
    <property type="entry name" value="TPR"/>
    <property type="match status" value="10"/>
</dbReference>
<dbReference type="EMBL" id="NCKV01000344">
    <property type="protein sequence ID" value="RWS30890.1"/>
    <property type="molecule type" value="Genomic_DNA"/>
</dbReference>
<dbReference type="Gene3D" id="1.25.40.10">
    <property type="entry name" value="Tetratricopeptide repeat domain"/>
    <property type="match status" value="3"/>
</dbReference>
<feature type="region of interest" description="Disordered" evidence="2">
    <location>
        <begin position="47"/>
        <end position="92"/>
    </location>
</feature>
<dbReference type="InterPro" id="IPR019734">
    <property type="entry name" value="TPR_rpt"/>
</dbReference>
<keyword evidence="3" id="KW-0969">Cilium</keyword>
<dbReference type="PROSITE" id="PS50005">
    <property type="entry name" value="TPR"/>
    <property type="match status" value="3"/>
</dbReference>
<dbReference type="Proteomes" id="UP000288716">
    <property type="component" value="Unassembled WGS sequence"/>
</dbReference>
<dbReference type="GO" id="GO:0019894">
    <property type="term" value="F:kinesin binding"/>
    <property type="evidence" value="ECO:0007669"/>
    <property type="project" value="TreeGrafter"/>
</dbReference>
<dbReference type="SUPFAM" id="SSF48452">
    <property type="entry name" value="TPR-like"/>
    <property type="match status" value="2"/>
</dbReference>
<name>A0A443STR2_9ACAR</name>
<dbReference type="GO" id="GO:0042073">
    <property type="term" value="P:intraciliary transport"/>
    <property type="evidence" value="ECO:0007669"/>
    <property type="project" value="TreeGrafter"/>
</dbReference>
<dbReference type="PANTHER" id="PTHR44117">
    <property type="entry name" value="INTRAFLAGELLAR TRANSPORT PROTEIN 88 HOMOLOG"/>
    <property type="match status" value="1"/>
</dbReference>
<evidence type="ECO:0000256" key="1">
    <source>
        <dbReference type="PROSITE-ProRule" id="PRU00339"/>
    </source>
</evidence>
<accession>A0A443STR2</accession>
<feature type="compositionally biased region" description="Low complexity" evidence="2">
    <location>
        <begin position="734"/>
        <end position="773"/>
    </location>
</feature>
<gene>
    <name evidence="3" type="ORF">B4U80_05593</name>
</gene>
<dbReference type="Pfam" id="PF13432">
    <property type="entry name" value="TPR_16"/>
    <property type="match status" value="1"/>
</dbReference>
<dbReference type="Pfam" id="PF00515">
    <property type="entry name" value="TPR_1"/>
    <property type="match status" value="1"/>
</dbReference>
<dbReference type="PANTHER" id="PTHR44117:SF1">
    <property type="entry name" value="INTRAFLAGELLAR TRANSPORT PROTEIN 88 HOMOLOG"/>
    <property type="match status" value="1"/>
</dbReference>
<dbReference type="InterPro" id="IPR011990">
    <property type="entry name" value="TPR-like_helical_dom_sf"/>
</dbReference>
<dbReference type="VEuPathDB" id="VectorBase:LDEU001153"/>
<feature type="repeat" description="TPR" evidence="1">
    <location>
        <begin position="489"/>
        <end position="522"/>
    </location>
</feature>
<dbReference type="GO" id="GO:0097546">
    <property type="term" value="C:ciliary base"/>
    <property type="evidence" value="ECO:0007669"/>
    <property type="project" value="TreeGrafter"/>
</dbReference>
<dbReference type="OrthoDB" id="1926212at2759"/>
<sequence length="829" mass="94099">MYGNNVFPRDNEDLYSGYNDFDPVLDAKALEYDENFQQAVMKSSYGKRGTTGMRTSGPSRMGTAGYRRGSVNSSSKRRTSNAGTFVPPTTARPMTAVRGAGYTSHSRNQAKGTAFDPLNQAKSIISTFHHVDENSAEFKIKLLEKKVNTLIEDSVVAVFKNEKTLALEKAKEAVAKERALSRLKDQSGLDNIPVNVDLSFSVLYNLAIQYTRNEMYSEAINSYQAIIKNRSFTNTGRLKVNIGDIHYYQGNYPKAIKFYRMALDQLPNTQKIMRMKIMRNIGLSFVKLNQFTDAIISFEYIMSEKSDYRDALHLIVCHFALGDKDKMKKCFVKLLETKDDLLGEKSKFSIEEEEEQISKLNDIIKNDTLRSIQRELRQERDYCIQTSAKLIAPVIGESLSQGYDWCVEQVRNAGYAEMANELEINKAVKHLKKRDFSEAIETLKSFEKKDSKAASTAATNLSFLYLLQNEITQAEVYADNAITTDHYNAGALVNKGNCCYRQSDIEKARDYYKEALANDPTCVEALYNLALTYKKLNNYEVALECLFKLHTVVKNHPHVLYQIANLHELLNDKDQAMDWYQTLLTFVPSDPNLLNRLSDIAESEGDKQQAFSYLTDSYRYYPSFIPTIERIAAHYIENQIYEKATKYLERASVVQPNQVKWQLMIAACYRRSGNYQQALQCYKGIHTKFPENLECLKFLVKISQELGLSESNDFLEKLRKLEKAKELKERKIQSGKGSRSQSRSSVRRSAGNEGSREGSASSNSSGYMTSTSGVSKPSRKPILESDNTNNDAYGIGDIGTVERPMTSWRRGGKDDDDFGNDDIIDILPE</sequence>
<feature type="compositionally biased region" description="Acidic residues" evidence="2">
    <location>
        <begin position="814"/>
        <end position="829"/>
    </location>
</feature>
<protein>
    <submittedName>
        <fullName evidence="3">Intraflagellar transport protein 88-like isoform X1</fullName>
    </submittedName>
</protein>
<feature type="region of interest" description="Disordered" evidence="2">
    <location>
        <begin position="726"/>
        <end position="829"/>
    </location>
</feature>
<dbReference type="AlphaFoldDB" id="A0A443STR2"/>
<comment type="caution">
    <text evidence="3">The sequence shown here is derived from an EMBL/GenBank/DDBJ whole genome shotgun (WGS) entry which is preliminary data.</text>
</comment>
<keyword evidence="4" id="KW-1185">Reference proteome</keyword>